<organism evidence="1">
    <name type="scientific">Desulfovibrio sp. U5L</name>
    <dbReference type="NCBI Taxonomy" id="596152"/>
    <lineage>
        <taxon>Bacteria</taxon>
        <taxon>Pseudomonadati</taxon>
        <taxon>Thermodesulfobacteriota</taxon>
        <taxon>Desulfovibrionia</taxon>
        <taxon>Desulfovibrionales</taxon>
        <taxon>Desulfovibrionaceae</taxon>
        <taxon>Desulfovibrio</taxon>
    </lineage>
</organism>
<sequence length="511" mass="57198">MDDAAATPSAAAPADRDARFAACLEKLEELKAIKARREVLEERVFLEFLRANRGRINEFPLLETEQQSLMDMLLRRAEGLHPAHESIKERFSEYLLELNHYGKAKAVGDEARREKLAHRLERVETLLAKCLQGAVYASSLVKDNFSDAIIRHFGEGSLAKIEELTATLVFDELYWRTAIERFVKEEVRGAYDDILAERRYRLAREGQLLIVAFPFDAVLSKLMGTTKAISKTRVQTAFAEGTDDEAGRQNLETALTVLSRAEIPQWNRRAERDEPAFAARVAAMDAVVAEYRAGLAGEGEEAEARQAFLAQEITALCVGAAVSLRVVREDFARALRDFSPKETAWIVQSAGVFDAVHLGLVLEHIMEFDFAYLLREKGEADAGRIQVKAARNRRAPKAGVDALVEAGFNKVRRRQFFDDDPDNPDFLLFRPKNPAELEERLRLVRIEPELARSLVALWETAPYKVDLYVCINLAALGKVATNLSARITEILGRYGIAPPGAGESARTKRDA</sequence>
<protein>
    <submittedName>
        <fullName evidence="1">Uncharacterized protein</fullName>
    </submittedName>
</protein>
<dbReference type="AlphaFoldDB" id="I2PXX6"/>
<reference evidence="1" key="1">
    <citation type="submission" date="2011-11" db="EMBL/GenBank/DDBJ databases">
        <title>Improved High-Quality Draft sequence of Desulfovibrio sp. U5L.</title>
        <authorList>
            <consortium name="US DOE Joint Genome Institute"/>
            <person name="Lucas S."/>
            <person name="Han J."/>
            <person name="Lapidus A."/>
            <person name="Cheng J.-F."/>
            <person name="Goodwin L."/>
            <person name="Pitluck S."/>
            <person name="Peters L."/>
            <person name="Ovchinnikova G."/>
            <person name="Held B."/>
            <person name="Detter J.C."/>
            <person name="Han C."/>
            <person name="Tapia R."/>
            <person name="Land M."/>
            <person name="Hauser L."/>
            <person name="Kyrpides N."/>
            <person name="Ivanova N."/>
            <person name="Pagani I."/>
            <person name="Gabster J."/>
            <person name="Walker C."/>
            <person name="Stolyar S."/>
            <person name="Stahl D."/>
            <person name="Arkin A."/>
            <person name="Dehal P."/>
            <person name="Hazen T."/>
            <person name="Woyke T."/>
        </authorList>
    </citation>
    <scope>NUCLEOTIDE SEQUENCE [LARGE SCALE GENOMIC DNA]</scope>
    <source>
        <strain evidence="1">U5L</strain>
    </source>
</reference>
<accession>I2PXX6</accession>
<dbReference type="OrthoDB" id="5441891at2"/>
<dbReference type="EMBL" id="JH600068">
    <property type="protein sequence ID" value="EIG52382.1"/>
    <property type="molecule type" value="Genomic_DNA"/>
</dbReference>
<name>I2PXX6_9BACT</name>
<proteinExistence type="predicted"/>
<evidence type="ECO:0000313" key="1">
    <source>
        <dbReference type="EMBL" id="EIG52382.1"/>
    </source>
</evidence>
<dbReference type="HOGENOM" id="CLU_540501_0_0_7"/>
<gene>
    <name evidence="1" type="ORF">DesU5LDRAFT_0677</name>
</gene>
<dbReference type="eggNOG" id="ENOG5030ZYE">
    <property type="taxonomic scope" value="Bacteria"/>
</dbReference>
<dbReference type="STRING" id="596152.DesU5LDRAFT_0677"/>